<feature type="transmembrane region" description="Helical" evidence="1">
    <location>
        <begin position="62"/>
        <end position="82"/>
    </location>
</feature>
<evidence type="ECO:0000256" key="1">
    <source>
        <dbReference type="SAM" id="Phobius"/>
    </source>
</evidence>
<protein>
    <submittedName>
        <fullName evidence="2">Uncharacterized protein</fullName>
    </submittedName>
</protein>
<dbReference type="Proteomes" id="UP000494109">
    <property type="component" value="Unassembled WGS sequence"/>
</dbReference>
<name>A0A6P2Y2J9_9BURK</name>
<evidence type="ECO:0000313" key="2">
    <source>
        <dbReference type="EMBL" id="VWD16581.1"/>
    </source>
</evidence>
<evidence type="ECO:0000313" key="3">
    <source>
        <dbReference type="Proteomes" id="UP000494109"/>
    </source>
</evidence>
<sequence>MRLMWRMRCGRVLGGRLPRLRCRVFLRLRFVVRWRLFVHLLLSLVALLHGVALPLLLRIALLQRLALLLLRCVVLLHVLALLLPYRIVLLHRFALLLCLVALLLLQLLLLGGRTIFLRGVRLLHGLLPLLAHRARPRRPCGPRGLFERSHPVPCMRCGAHAEPGRSSVHQRAKSDVLWMNVFSFEMFTLPKPVVASQPAFAL</sequence>
<keyword evidence="1" id="KW-1133">Transmembrane helix</keyword>
<keyword evidence="1" id="KW-0472">Membrane</keyword>
<gene>
    <name evidence="2" type="ORF">BCO71033_02843</name>
</gene>
<dbReference type="EMBL" id="CABVQS010000010">
    <property type="protein sequence ID" value="VWD16581.1"/>
    <property type="molecule type" value="Genomic_DNA"/>
</dbReference>
<keyword evidence="1" id="KW-0812">Transmembrane</keyword>
<dbReference type="AlphaFoldDB" id="A0A6P2Y2J9"/>
<reference evidence="2 3" key="1">
    <citation type="submission" date="2019-09" db="EMBL/GenBank/DDBJ databases">
        <authorList>
            <person name="Depoorter E."/>
        </authorList>
    </citation>
    <scope>NUCLEOTIDE SEQUENCE [LARGE SCALE GENOMIC DNA]</scope>
    <source>
        <strain evidence="2">R-71033</strain>
    </source>
</reference>
<accession>A0A6P2Y2J9</accession>
<organism evidence="2 3">
    <name type="scientific">Burkholderia contaminans</name>
    <dbReference type="NCBI Taxonomy" id="488447"/>
    <lineage>
        <taxon>Bacteria</taxon>
        <taxon>Pseudomonadati</taxon>
        <taxon>Pseudomonadota</taxon>
        <taxon>Betaproteobacteria</taxon>
        <taxon>Burkholderiales</taxon>
        <taxon>Burkholderiaceae</taxon>
        <taxon>Burkholderia</taxon>
        <taxon>Burkholderia cepacia complex</taxon>
    </lineage>
</organism>
<feature type="transmembrane region" description="Helical" evidence="1">
    <location>
        <begin position="89"/>
        <end position="109"/>
    </location>
</feature>
<proteinExistence type="predicted"/>